<comment type="caution">
    <text evidence="2">The sequence shown here is derived from an EMBL/GenBank/DDBJ whole genome shotgun (WGS) entry which is preliminary data.</text>
</comment>
<dbReference type="EMBL" id="NGLE02000001">
    <property type="protein sequence ID" value="MEI5994803.1"/>
    <property type="molecule type" value="Genomic_DNA"/>
</dbReference>
<proteinExistence type="predicted"/>
<name>A0A242CH94_9ENTE</name>
<dbReference type="OrthoDB" id="9182727at2"/>
<reference evidence="2" key="1">
    <citation type="submission" date="2017-05" db="EMBL/GenBank/DDBJ databases">
        <title>The Genome Sequence of Enterococcus sp. 4G2_DIV0659.</title>
        <authorList>
            <consortium name="The Broad Institute Genomics Platform"/>
            <consortium name="The Broad Institute Genomic Center for Infectious Diseases"/>
            <person name="Earl A."/>
            <person name="Manson A."/>
            <person name="Schwartman J."/>
            <person name="Gilmore M."/>
            <person name="Abouelleil A."/>
            <person name="Cao P."/>
            <person name="Chapman S."/>
            <person name="Cusick C."/>
            <person name="Shea T."/>
            <person name="Young S."/>
            <person name="Neafsey D."/>
            <person name="Nusbaum C."/>
            <person name="Birren B."/>
        </authorList>
    </citation>
    <scope>NUCLEOTIDE SEQUENCE [LARGE SCALE GENOMIC DNA]</scope>
    <source>
        <strain evidence="2">4G2_DIV0659</strain>
    </source>
</reference>
<dbReference type="STRING" id="1834181.A5880_000292"/>
<dbReference type="AlphaFoldDB" id="A0A242CH94"/>
<accession>A0A242CH94</accession>
<evidence type="ECO:0000313" key="1">
    <source>
        <dbReference type="EMBL" id="MEI5994803.1"/>
    </source>
</evidence>
<organism evidence="2">
    <name type="scientific">Candidatus Enterococcus mansonii</name>
    <dbReference type="NCBI Taxonomy" id="1834181"/>
    <lineage>
        <taxon>Bacteria</taxon>
        <taxon>Bacillati</taxon>
        <taxon>Bacillota</taxon>
        <taxon>Bacilli</taxon>
        <taxon>Lactobacillales</taxon>
        <taxon>Enterococcaceae</taxon>
        <taxon>Enterococcus</taxon>
    </lineage>
</organism>
<gene>
    <name evidence="2" type="ORF">A5880_000292</name>
    <name evidence="1" type="ORF">A5880_002389</name>
</gene>
<reference evidence="1 3" key="2">
    <citation type="submission" date="2018-07" db="EMBL/GenBank/DDBJ databases">
        <title>The Genome Sequence of Enterococcus sp. DIV0659b.</title>
        <authorList>
            <consortium name="The Broad Institute Genomics Platform"/>
            <consortium name="The Broad Institute Genomic Center for Infectious Diseases"/>
            <person name="Earl A."/>
            <person name="Manson A."/>
            <person name="Schwartman J."/>
            <person name="Gilmore M."/>
            <person name="Abouelleil A."/>
            <person name="Cao P."/>
            <person name="Chapman S."/>
            <person name="Cusick C."/>
            <person name="Shea T."/>
            <person name="Young S."/>
            <person name="Neafsey D."/>
            <person name="Nusbaum C."/>
            <person name="Birren B."/>
        </authorList>
    </citation>
    <scope>NUCLEOTIDE SEQUENCE [LARGE SCALE GENOMIC DNA]</scope>
    <source>
        <strain evidence="1 3">4G2_DIV0659</strain>
    </source>
</reference>
<evidence type="ECO:0000313" key="3">
    <source>
        <dbReference type="Proteomes" id="UP000195139"/>
    </source>
</evidence>
<sequence>MLSGGAKFKCSNRECSEIIELNSNDFDFQNTWTDEDRGMGSEEGYEGEAQVVCPNCNEEYEVSYEYTEYPIGAPNFEEGPKFNKNVDILENTLTIF</sequence>
<protein>
    <submittedName>
        <fullName evidence="2">Uncharacterized protein</fullName>
    </submittedName>
</protein>
<dbReference type="Proteomes" id="UP000195139">
    <property type="component" value="Unassembled WGS sequence"/>
</dbReference>
<dbReference type="RefSeq" id="WP_086329252.1">
    <property type="nucleotide sequence ID" value="NZ_NGLE02000001.1"/>
</dbReference>
<evidence type="ECO:0000313" key="2">
    <source>
        <dbReference type="EMBL" id="OTO09613.1"/>
    </source>
</evidence>
<keyword evidence="3" id="KW-1185">Reference proteome</keyword>
<dbReference type="EMBL" id="NGLE01000001">
    <property type="protein sequence ID" value="OTO09613.1"/>
    <property type="molecule type" value="Genomic_DNA"/>
</dbReference>